<reference evidence="7" key="1">
    <citation type="submission" date="2023-07" db="EMBL/GenBank/DDBJ databases">
        <authorList>
            <person name="Stuckert A."/>
        </authorList>
    </citation>
    <scope>NUCLEOTIDE SEQUENCE</scope>
</reference>
<evidence type="ECO:0000256" key="3">
    <source>
        <dbReference type="ARBA" id="ARBA00022837"/>
    </source>
</evidence>
<feature type="non-terminal residue" evidence="7">
    <location>
        <position position="334"/>
    </location>
</feature>
<keyword evidence="4" id="KW-0472">Membrane</keyword>
<comment type="caution">
    <text evidence="7">The sequence shown here is derived from an EMBL/GenBank/DDBJ whole genome shotgun (WGS) entry which is preliminary data.</text>
</comment>
<proteinExistence type="predicted"/>
<name>A0ABN9MJE9_9NEOB</name>
<evidence type="ECO:0000256" key="2">
    <source>
        <dbReference type="ARBA" id="ARBA00022737"/>
    </source>
</evidence>
<dbReference type="PANTHER" id="PTHR24027:SF96">
    <property type="entry name" value="CADHERIN-12"/>
    <property type="match status" value="1"/>
</dbReference>
<dbReference type="Proteomes" id="UP001176940">
    <property type="component" value="Unassembled WGS sequence"/>
</dbReference>
<accession>A0ABN9MJE9</accession>
<dbReference type="PANTHER" id="PTHR24027">
    <property type="entry name" value="CADHERIN-23"/>
    <property type="match status" value="1"/>
</dbReference>
<protein>
    <recommendedName>
        <fullName evidence="6">Cadherin domain-containing protein</fullName>
    </recommendedName>
</protein>
<feature type="domain" description="Cadherin" evidence="6">
    <location>
        <begin position="17"/>
        <end position="96"/>
    </location>
</feature>
<dbReference type="InterPro" id="IPR039808">
    <property type="entry name" value="Cadherin"/>
</dbReference>
<evidence type="ECO:0000259" key="6">
    <source>
        <dbReference type="PROSITE" id="PS50268"/>
    </source>
</evidence>
<comment type="subcellular location">
    <subcellularLocation>
        <location evidence="1">Membrane</location>
    </subcellularLocation>
</comment>
<dbReference type="Pfam" id="PF00028">
    <property type="entry name" value="Cadherin"/>
    <property type="match status" value="1"/>
</dbReference>
<evidence type="ECO:0000256" key="1">
    <source>
        <dbReference type="ARBA" id="ARBA00004370"/>
    </source>
</evidence>
<organism evidence="7 8">
    <name type="scientific">Ranitomeya imitator</name>
    <name type="common">mimic poison frog</name>
    <dbReference type="NCBI Taxonomy" id="111125"/>
    <lineage>
        <taxon>Eukaryota</taxon>
        <taxon>Metazoa</taxon>
        <taxon>Chordata</taxon>
        <taxon>Craniata</taxon>
        <taxon>Vertebrata</taxon>
        <taxon>Euteleostomi</taxon>
        <taxon>Amphibia</taxon>
        <taxon>Batrachia</taxon>
        <taxon>Anura</taxon>
        <taxon>Neobatrachia</taxon>
        <taxon>Hyloidea</taxon>
        <taxon>Dendrobatidae</taxon>
        <taxon>Dendrobatinae</taxon>
        <taxon>Ranitomeya</taxon>
    </lineage>
</organism>
<dbReference type="CDD" id="cd11304">
    <property type="entry name" value="Cadherin_repeat"/>
    <property type="match status" value="1"/>
</dbReference>
<dbReference type="Gene3D" id="2.60.40.60">
    <property type="entry name" value="Cadherins"/>
    <property type="match status" value="1"/>
</dbReference>
<keyword evidence="3 5" id="KW-0106">Calcium</keyword>
<dbReference type="InterPro" id="IPR015919">
    <property type="entry name" value="Cadherin-like_sf"/>
</dbReference>
<keyword evidence="8" id="KW-1185">Reference proteome</keyword>
<evidence type="ECO:0000256" key="4">
    <source>
        <dbReference type="ARBA" id="ARBA00023136"/>
    </source>
</evidence>
<evidence type="ECO:0000313" key="7">
    <source>
        <dbReference type="EMBL" id="CAJ0966450.1"/>
    </source>
</evidence>
<dbReference type="EMBL" id="CAUEEQ010074677">
    <property type="protein sequence ID" value="CAJ0966450.1"/>
    <property type="molecule type" value="Genomic_DNA"/>
</dbReference>
<keyword evidence="2" id="KW-0677">Repeat</keyword>
<dbReference type="PROSITE" id="PS50268">
    <property type="entry name" value="CADHERIN_2"/>
    <property type="match status" value="1"/>
</dbReference>
<evidence type="ECO:0000313" key="8">
    <source>
        <dbReference type="Proteomes" id="UP001176940"/>
    </source>
</evidence>
<sequence>MCAVRTQVSQGNNTIQTEGIFHIKVPESSPVRLPIGRIRAVDPDFGKNAEIEYNIVPGDGGNLFDIITDNDTQEGILMLKKILSFTVETHNRHLRLPTTSHCHCSSGCCRTSCCNCNYAPQGSAQLHRKLRGPADPQQAACHLRGPADTQQDACHLRGPADPQQDACHFVDPPIHSKPLVTFVDPPIHSKTLVTFVTPPRRVTGINSKRATSNVARIRTPYVILSLTDCPPCYSLLHRLSSMLFSPSQTVLHVTLSLTDSSMLFFPSQTVLHVILSLTHCPPCYALPHRLSSMLFSPSHTVFHVILALTDCPSCYSFPHRLSSMLFSPPHTVIH</sequence>
<gene>
    <name evidence="7" type="ORF">RIMI_LOCUS21321759</name>
</gene>
<dbReference type="InterPro" id="IPR002126">
    <property type="entry name" value="Cadherin-like_dom"/>
</dbReference>
<dbReference type="SUPFAM" id="SSF49313">
    <property type="entry name" value="Cadherin-like"/>
    <property type="match status" value="1"/>
</dbReference>
<evidence type="ECO:0000256" key="5">
    <source>
        <dbReference type="PROSITE-ProRule" id="PRU00043"/>
    </source>
</evidence>